<reference evidence="1 2" key="1">
    <citation type="submission" date="2021-06" db="EMBL/GenBank/DDBJ databases">
        <authorList>
            <person name="Kallberg Y."/>
            <person name="Tangrot J."/>
            <person name="Rosling A."/>
        </authorList>
    </citation>
    <scope>NUCLEOTIDE SEQUENCE [LARGE SCALE GENOMIC DNA]</scope>
    <source>
        <strain evidence="1 2">120-4 pot B 10/14</strain>
    </source>
</reference>
<sequence length="49" mass="5769">TPTYKAPPDEISACVTQAYRNHAYETLSYETQDNRISRHYNSVRKNKHN</sequence>
<protein>
    <submittedName>
        <fullName evidence="1">21035_t:CDS:1</fullName>
    </submittedName>
</protein>
<dbReference type="Proteomes" id="UP000789901">
    <property type="component" value="Unassembled WGS sequence"/>
</dbReference>
<keyword evidence="2" id="KW-1185">Reference proteome</keyword>
<evidence type="ECO:0000313" key="2">
    <source>
        <dbReference type="Proteomes" id="UP000789901"/>
    </source>
</evidence>
<comment type="caution">
    <text evidence="1">The sequence shown here is derived from an EMBL/GenBank/DDBJ whole genome shotgun (WGS) entry which is preliminary data.</text>
</comment>
<dbReference type="EMBL" id="CAJVQB010100193">
    <property type="protein sequence ID" value="CAG8850248.1"/>
    <property type="molecule type" value="Genomic_DNA"/>
</dbReference>
<feature type="non-terminal residue" evidence="1">
    <location>
        <position position="49"/>
    </location>
</feature>
<evidence type="ECO:0000313" key="1">
    <source>
        <dbReference type="EMBL" id="CAG8850248.1"/>
    </source>
</evidence>
<organism evidence="1 2">
    <name type="scientific">Gigaspora margarita</name>
    <dbReference type="NCBI Taxonomy" id="4874"/>
    <lineage>
        <taxon>Eukaryota</taxon>
        <taxon>Fungi</taxon>
        <taxon>Fungi incertae sedis</taxon>
        <taxon>Mucoromycota</taxon>
        <taxon>Glomeromycotina</taxon>
        <taxon>Glomeromycetes</taxon>
        <taxon>Diversisporales</taxon>
        <taxon>Gigasporaceae</taxon>
        <taxon>Gigaspora</taxon>
    </lineage>
</organism>
<proteinExistence type="predicted"/>
<name>A0ABN7X8H0_GIGMA</name>
<gene>
    <name evidence="1" type="ORF">GMARGA_LOCUS40121</name>
</gene>
<accession>A0ABN7X8H0</accession>
<feature type="non-terminal residue" evidence="1">
    <location>
        <position position="1"/>
    </location>
</feature>